<dbReference type="AlphaFoldDB" id="A0A240EC56"/>
<evidence type="ECO:0000313" key="1">
    <source>
        <dbReference type="EMBL" id="SNX46126.1"/>
    </source>
</evidence>
<organism evidence="1 2">
    <name type="scientific">Acinetobacter puyangensis</name>
    <dbReference type="NCBI Taxonomy" id="1096779"/>
    <lineage>
        <taxon>Bacteria</taxon>
        <taxon>Pseudomonadati</taxon>
        <taxon>Pseudomonadota</taxon>
        <taxon>Gammaproteobacteria</taxon>
        <taxon>Moraxellales</taxon>
        <taxon>Moraxellaceae</taxon>
        <taxon>Acinetobacter</taxon>
    </lineage>
</organism>
<dbReference type="EMBL" id="OANT01000008">
    <property type="protein sequence ID" value="SNX46126.1"/>
    <property type="molecule type" value="Genomic_DNA"/>
</dbReference>
<sequence>MNLISAVLLKEHSISRCVQDGSGNPKPFPILAIDGIPLNIWINKNTNIIEETSTLVPAQGWLYDFDNNLSLSNAWKLLKPEASEYGAVSTVVPILICPDDLDLVCSVIMVEQVVNESEVKWIRFGRAWANINDLVTSVIWENPFSSPVLTFKFSNFEKAYNDLKSLDKIWNETI</sequence>
<evidence type="ECO:0000313" key="2">
    <source>
        <dbReference type="Proteomes" id="UP000219042"/>
    </source>
</evidence>
<dbReference type="Proteomes" id="UP000219042">
    <property type="component" value="Unassembled WGS sequence"/>
</dbReference>
<evidence type="ECO:0008006" key="3">
    <source>
        <dbReference type="Google" id="ProtNLM"/>
    </source>
</evidence>
<accession>A0A240EC56</accession>
<proteinExistence type="predicted"/>
<protein>
    <recommendedName>
        <fullName evidence="3">Ypar31 protein</fullName>
    </recommendedName>
</protein>
<dbReference type="RefSeq" id="WP_097079877.1">
    <property type="nucleotide sequence ID" value="NZ_BAABHT010000001.1"/>
</dbReference>
<gene>
    <name evidence="1" type="ORF">SAMN05421731_10873</name>
</gene>
<reference evidence="2" key="1">
    <citation type="submission" date="2016-09" db="EMBL/GenBank/DDBJ databases">
        <authorList>
            <person name="Varghese N."/>
            <person name="Submissions S."/>
        </authorList>
    </citation>
    <scope>NUCLEOTIDE SEQUENCE [LARGE SCALE GENOMIC DNA]</scope>
    <source>
        <strain evidence="2">ANC 4466</strain>
    </source>
</reference>
<name>A0A240EC56_9GAMM</name>
<dbReference type="OrthoDB" id="2087346at2"/>
<keyword evidence="2" id="KW-1185">Reference proteome</keyword>